<evidence type="ECO:0008006" key="3">
    <source>
        <dbReference type="Google" id="ProtNLM"/>
    </source>
</evidence>
<name>A0A3R6AUD3_9FIRM</name>
<proteinExistence type="predicted"/>
<gene>
    <name evidence="1" type="ORF">DW914_06560</name>
</gene>
<evidence type="ECO:0000313" key="1">
    <source>
        <dbReference type="EMBL" id="RHA89877.1"/>
    </source>
</evidence>
<protein>
    <recommendedName>
        <fullName evidence="3">Bacterial repeat domain-containing protein</fullName>
    </recommendedName>
</protein>
<comment type="caution">
    <text evidence="1">The sequence shown here is derived from an EMBL/GenBank/DDBJ whole genome shotgun (WGS) entry which is preliminary data.</text>
</comment>
<dbReference type="RefSeq" id="WP_118580713.1">
    <property type="nucleotide sequence ID" value="NZ_CABJFX010000008.1"/>
</dbReference>
<dbReference type="AlphaFoldDB" id="A0A3R6AUD3"/>
<dbReference type="EMBL" id="QSFX01000008">
    <property type="protein sequence ID" value="RHA89877.1"/>
    <property type="molecule type" value="Genomic_DNA"/>
</dbReference>
<reference evidence="1 2" key="1">
    <citation type="submission" date="2018-08" db="EMBL/GenBank/DDBJ databases">
        <title>A genome reference for cultivated species of the human gut microbiota.</title>
        <authorList>
            <person name="Zou Y."/>
            <person name="Xue W."/>
            <person name="Luo G."/>
        </authorList>
    </citation>
    <scope>NUCLEOTIDE SEQUENCE [LARGE SCALE GENOMIC DNA]</scope>
    <source>
        <strain evidence="1 2">AM42-1AC</strain>
    </source>
</reference>
<dbReference type="Proteomes" id="UP000283492">
    <property type="component" value="Unassembled WGS sequence"/>
</dbReference>
<evidence type="ECO:0000313" key="2">
    <source>
        <dbReference type="Proteomes" id="UP000283492"/>
    </source>
</evidence>
<sequence>MDKDSVAHDKVFYADWVDDIAPELDFTSTNNVAETQTVTMNMSDKGSGIAEVYFGLQNPEETEVVFTPCTSAQSDQTVAEPGTYYMACKDASGNMTCISAEFFKITLDYGDATCPVRYIVGLEGNTVTLPNPEKLGYTFEGWEQTE</sequence>
<organism evidence="1 2">
    <name type="scientific">Roseburia inulinivorans</name>
    <dbReference type="NCBI Taxonomy" id="360807"/>
    <lineage>
        <taxon>Bacteria</taxon>
        <taxon>Bacillati</taxon>
        <taxon>Bacillota</taxon>
        <taxon>Clostridia</taxon>
        <taxon>Lachnospirales</taxon>
        <taxon>Lachnospiraceae</taxon>
        <taxon>Roseburia</taxon>
    </lineage>
</organism>
<accession>A0A3R6AUD3</accession>